<evidence type="ECO:0000259" key="13">
    <source>
        <dbReference type="PROSITE" id="PS50885"/>
    </source>
</evidence>
<keyword evidence="3" id="KW-0145">Chemotaxis</keyword>
<evidence type="ECO:0000256" key="6">
    <source>
        <dbReference type="ARBA" id="ARBA00023136"/>
    </source>
</evidence>
<dbReference type="Proteomes" id="UP001519342">
    <property type="component" value="Unassembled WGS sequence"/>
</dbReference>
<feature type="transmembrane region" description="Helical" evidence="11">
    <location>
        <begin position="285"/>
        <end position="307"/>
    </location>
</feature>
<feature type="transmembrane region" description="Helical" evidence="11">
    <location>
        <begin position="6"/>
        <end position="28"/>
    </location>
</feature>
<comment type="similarity">
    <text evidence="8">Belongs to the methyl-accepting chemotaxis (MCP) protein family.</text>
</comment>
<keyword evidence="2" id="KW-1003">Cell membrane</keyword>
<evidence type="ECO:0000313" key="15">
    <source>
        <dbReference type="Proteomes" id="UP001519342"/>
    </source>
</evidence>
<dbReference type="RefSeq" id="WP_209511609.1">
    <property type="nucleotide sequence ID" value="NZ_JAGGKS010000004.1"/>
</dbReference>
<evidence type="ECO:0000256" key="10">
    <source>
        <dbReference type="SAM" id="Coils"/>
    </source>
</evidence>
<evidence type="ECO:0000256" key="3">
    <source>
        <dbReference type="ARBA" id="ARBA00022500"/>
    </source>
</evidence>
<evidence type="ECO:0000313" key="14">
    <source>
        <dbReference type="EMBL" id="MBP1925876.1"/>
    </source>
</evidence>
<dbReference type="Gene3D" id="3.30.450.20">
    <property type="entry name" value="PAS domain"/>
    <property type="match status" value="1"/>
</dbReference>
<dbReference type="InterPro" id="IPR004089">
    <property type="entry name" value="MCPsignal_dom"/>
</dbReference>
<evidence type="ECO:0000256" key="1">
    <source>
        <dbReference type="ARBA" id="ARBA00004651"/>
    </source>
</evidence>
<dbReference type="Gene3D" id="1.10.287.950">
    <property type="entry name" value="Methyl-accepting chemotaxis protein"/>
    <property type="match status" value="1"/>
</dbReference>
<accession>A0ABS4GDW0</accession>
<keyword evidence="15" id="KW-1185">Reference proteome</keyword>
<dbReference type="InterPro" id="IPR003660">
    <property type="entry name" value="HAMP_dom"/>
</dbReference>
<dbReference type="SUPFAM" id="SSF58104">
    <property type="entry name" value="Methyl-accepting chemotaxis protein (MCP) signaling domain"/>
    <property type="match status" value="1"/>
</dbReference>
<keyword evidence="4 11" id="KW-0812">Transmembrane</keyword>
<protein>
    <submittedName>
        <fullName evidence="14">Methyl-accepting chemotaxis protein</fullName>
    </submittedName>
</protein>
<dbReference type="InterPro" id="IPR029151">
    <property type="entry name" value="Sensor-like_sf"/>
</dbReference>
<keyword evidence="10" id="KW-0175">Coiled coil</keyword>
<dbReference type="SUPFAM" id="SSF103190">
    <property type="entry name" value="Sensory domain-like"/>
    <property type="match status" value="1"/>
</dbReference>
<organism evidence="14 15">
    <name type="scientific">Sedimentibacter acidaminivorans</name>
    <dbReference type="NCBI Taxonomy" id="913099"/>
    <lineage>
        <taxon>Bacteria</taxon>
        <taxon>Bacillati</taxon>
        <taxon>Bacillota</taxon>
        <taxon>Tissierellia</taxon>
        <taxon>Sedimentibacter</taxon>
    </lineage>
</organism>
<comment type="subcellular location">
    <subcellularLocation>
        <location evidence="1">Cell membrane</location>
        <topology evidence="1">Multi-pass membrane protein</topology>
    </subcellularLocation>
</comment>
<name>A0ABS4GDW0_9FIRM</name>
<feature type="domain" description="HAMP" evidence="13">
    <location>
        <begin position="304"/>
        <end position="359"/>
    </location>
</feature>
<evidence type="ECO:0000256" key="11">
    <source>
        <dbReference type="SAM" id="Phobius"/>
    </source>
</evidence>
<feature type="coiled-coil region" evidence="10">
    <location>
        <begin position="568"/>
        <end position="602"/>
    </location>
</feature>
<gene>
    <name evidence="14" type="ORF">J2Z76_001737</name>
</gene>
<sequence>MKSIKLKIVTYFSAIIIAICAVLGYISYYEASSVLKSSTKYDLEIIASQASKTIEARMQEQLGKLETLASQPRISDPENSAEDKLILLNEELKRSGHQIVDLIDVNGHAVATNGKIYELKERLFFQKALSGESYVSDPLVSKEDGTIIIVYSVPIKENGKITGVIAAVRDGSDLSNVVSDINIGENGETFIINKEGTLVAHKDSNLVLDSHNLLKSSTENDSISELTEIVNKMINAETGSGEYHDGTKDRLIGYTPINGTDWSLAVTAHNEEILSELSQLAKNSILISIVMIVIAFVLVLLIGIQIANPISTVTKHIKLIASGDFTKEVSKSYLNKKDETGELSRAIDTLNKSFIKLIGNITNTSEQVATSSEELSATAQQTTASSEEVASSIEEIARGASNQAQDTEVGSIKVNELGDLIETNNQNMEELNEDTNIVIKLIDDGLEIMNDLTLKTSDNEMSIKEVYEDIIKTNTSANNIGKASEVIASISQQTNLLALNAAIEAARAGEHGKGFAVVAAEIKRLAEQSADSTKLIDEAVNELQINSTNSVNTIQEVLVYFKQQIESVSNSENKYKEILKAMNNAENAIKQLNISGKDMEEKKAEILGIIQNLSSIAQENAASTEEASASTEEQAASMSEVGKSCEDLAQIALELKNLVSVFKI</sequence>
<dbReference type="PANTHER" id="PTHR32089:SF112">
    <property type="entry name" value="LYSOZYME-LIKE PROTEIN-RELATED"/>
    <property type="match status" value="1"/>
</dbReference>
<dbReference type="CDD" id="cd12912">
    <property type="entry name" value="PDC2_MCP_like"/>
    <property type="match status" value="1"/>
</dbReference>
<evidence type="ECO:0000256" key="5">
    <source>
        <dbReference type="ARBA" id="ARBA00022989"/>
    </source>
</evidence>
<proteinExistence type="inferred from homology"/>
<dbReference type="CDD" id="cd12914">
    <property type="entry name" value="PDC1_DGC_like"/>
    <property type="match status" value="1"/>
</dbReference>
<reference evidence="14 15" key="1">
    <citation type="submission" date="2021-03" db="EMBL/GenBank/DDBJ databases">
        <title>Genomic Encyclopedia of Type Strains, Phase IV (KMG-IV): sequencing the most valuable type-strain genomes for metagenomic binning, comparative biology and taxonomic classification.</title>
        <authorList>
            <person name="Goeker M."/>
        </authorList>
    </citation>
    <scope>NUCLEOTIDE SEQUENCE [LARGE SCALE GENOMIC DNA]</scope>
    <source>
        <strain evidence="14 15">DSM 24004</strain>
    </source>
</reference>
<comment type="caution">
    <text evidence="14">The sequence shown here is derived from an EMBL/GenBank/DDBJ whole genome shotgun (WGS) entry which is preliminary data.</text>
</comment>
<evidence type="ECO:0000256" key="8">
    <source>
        <dbReference type="ARBA" id="ARBA00029447"/>
    </source>
</evidence>
<feature type="domain" description="Methyl-accepting transducer" evidence="12">
    <location>
        <begin position="378"/>
        <end position="635"/>
    </location>
</feature>
<evidence type="ECO:0000256" key="9">
    <source>
        <dbReference type="PROSITE-ProRule" id="PRU00284"/>
    </source>
</evidence>
<evidence type="ECO:0000256" key="4">
    <source>
        <dbReference type="ARBA" id="ARBA00022692"/>
    </source>
</evidence>
<evidence type="ECO:0000256" key="7">
    <source>
        <dbReference type="ARBA" id="ARBA00023224"/>
    </source>
</evidence>
<dbReference type="PROSITE" id="PS50111">
    <property type="entry name" value="CHEMOTAXIS_TRANSDUC_2"/>
    <property type="match status" value="1"/>
</dbReference>
<keyword evidence="6 11" id="KW-0472">Membrane</keyword>
<dbReference type="SMART" id="SM00283">
    <property type="entry name" value="MA"/>
    <property type="match status" value="1"/>
</dbReference>
<dbReference type="Pfam" id="PF00015">
    <property type="entry name" value="MCPsignal"/>
    <property type="match status" value="1"/>
</dbReference>
<evidence type="ECO:0000259" key="12">
    <source>
        <dbReference type="PROSITE" id="PS50111"/>
    </source>
</evidence>
<keyword evidence="5 11" id="KW-1133">Transmembrane helix</keyword>
<dbReference type="PANTHER" id="PTHR32089">
    <property type="entry name" value="METHYL-ACCEPTING CHEMOTAXIS PROTEIN MCPB"/>
    <property type="match status" value="1"/>
</dbReference>
<dbReference type="InterPro" id="IPR033479">
    <property type="entry name" value="dCache_1"/>
</dbReference>
<evidence type="ECO:0000256" key="2">
    <source>
        <dbReference type="ARBA" id="ARBA00022475"/>
    </source>
</evidence>
<dbReference type="Pfam" id="PF02743">
    <property type="entry name" value="dCache_1"/>
    <property type="match status" value="1"/>
</dbReference>
<keyword evidence="7 9" id="KW-0807">Transducer</keyword>
<dbReference type="EMBL" id="JAGGKS010000004">
    <property type="protein sequence ID" value="MBP1925876.1"/>
    <property type="molecule type" value="Genomic_DNA"/>
</dbReference>
<dbReference type="PROSITE" id="PS50885">
    <property type="entry name" value="HAMP"/>
    <property type="match status" value="1"/>
</dbReference>